<dbReference type="EC" id="6.3.2.4" evidence="4 16"/>
<dbReference type="InterPro" id="IPR016185">
    <property type="entry name" value="PreATP-grasp_dom_sf"/>
</dbReference>
<dbReference type="AlphaFoldDB" id="A0A4Y8PFR9"/>
<dbReference type="Gene3D" id="3.30.1490.20">
    <property type="entry name" value="ATP-grasp fold, A domain"/>
    <property type="match status" value="1"/>
</dbReference>
<keyword evidence="12 16" id="KW-0573">Peptidoglycan synthesis</keyword>
<dbReference type="Pfam" id="PF07478">
    <property type="entry name" value="Dala_Dala_lig_C"/>
    <property type="match status" value="1"/>
</dbReference>
<comment type="pathway">
    <text evidence="16">Cell wall biogenesis; peptidoglycan biosynthesis.</text>
</comment>
<dbReference type="GO" id="GO:0071555">
    <property type="term" value="P:cell wall organization"/>
    <property type="evidence" value="ECO:0007669"/>
    <property type="project" value="UniProtKB-KW"/>
</dbReference>
<evidence type="ECO:0000256" key="11">
    <source>
        <dbReference type="ARBA" id="ARBA00022960"/>
    </source>
</evidence>
<dbReference type="InterPro" id="IPR005905">
    <property type="entry name" value="D_ala_D_ala"/>
</dbReference>
<dbReference type="Proteomes" id="UP000297713">
    <property type="component" value="Unassembled WGS sequence"/>
</dbReference>
<keyword evidence="10 18" id="KW-0460">Magnesium</keyword>
<dbReference type="InterPro" id="IPR011761">
    <property type="entry name" value="ATP-grasp"/>
</dbReference>
<evidence type="ECO:0000256" key="1">
    <source>
        <dbReference type="ARBA" id="ARBA00001936"/>
    </source>
</evidence>
<evidence type="ECO:0000256" key="19">
    <source>
        <dbReference type="PROSITE-ProRule" id="PRU00409"/>
    </source>
</evidence>
<evidence type="ECO:0000256" key="16">
    <source>
        <dbReference type="HAMAP-Rule" id="MF_00047"/>
    </source>
</evidence>
<name>A0A4Y8PFR9_9BACT</name>
<gene>
    <name evidence="16" type="primary">ddl</name>
    <name evidence="21" type="ORF">A7Q10_00300</name>
</gene>
<organism evidence="21 22">
    <name type="scientific">Methylacidiphilum caldifontis</name>
    <dbReference type="NCBI Taxonomy" id="2795386"/>
    <lineage>
        <taxon>Bacteria</taxon>
        <taxon>Pseudomonadati</taxon>
        <taxon>Verrucomicrobiota</taxon>
        <taxon>Methylacidiphilae</taxon>
        <taxon>Methylacidiphilales</taxon>
        <taxon>Methylacidiphilaceae</taxon>
        <taxon>Methylacidiphilum (ex Ratnadevi et al. 2023)</taxon>
    </lineage>
</organism>
<keyword evidence="9 19" id="KW-0067">ATP-binding</keyword>
<feature type="binding site" evidence="18">
    <location>
        <position position="260"/>
    </location>
    <ligand>
        <name>Mg(2+)</name>
        <dbReference type="ChEBI" id="CHEBI:18420"/>
        <label>2</label>
    </ligand>
</feature>
<dbReference type="PANTHER" id="PTHR23132:SF23">
    <property type="entry name" value="D-ALANINE--D-ALANINE LIGASE B"/>
    <property type="match status" value="1"/>
</dbReference>
<dbReference type="NCBIfam" id="NF002378">
    <property type="entry name" value="PRK01372.1"/>
    <property type="match status" value="1"/>
</dbReference>
<dbReference type="InterPro" id="IPR011095">
    <property type="entry name" value="Dala_Dala_lig_C"/>
</dbReference>
<dbReference type="EMBL" id="LXQC01000112">
    <property type="protein sequence ID" value="TFE70814.1"/>
    <property type="molecule type" value="Genomic_DNA"/>
</dbReference>
<dbReference type="GO" id="GO:0046872">
    <property type="term" value="F:metal ion binding"/>
    <property type="evidence" value="ECO:0007669"/>
    <property type="project" value="UniProtKB-KW"/>
</dbReference>
<reference evidence="21 22" key="1">
    <citation type="submission" date="2016-05" db="EMBL/GenBank/DDBJ databases">
        <title>Diversity and Homogeneity among Thermoacidophilic Verrucomicrobia Methanotrophs Linked with Geographical Origin.</title>
        <authorList>
            <person name="Erikstad H.-A."/>
            <person name="Smestad N.B."/>
            <person name="Ceballos R.M."/>
            <person name="Birkeland N.-K."/>
        </authorList>
    </citation>
    <scope>NUCLEOTIDE SEQUENCE [LARGE SCALE GENOMIC DNA]</scope>
    <source>
        <strain evidence="21 22">Phi</strain>
    </source>
</reference>
<keyword evidence="14 16" id="KW-0961">Cell wall biogenesis/degradation</keyword>
<accession>A0A4Y8PFR9</accession>
<evidence type="ECO:0000256" key="18">
    <source>
        <dbReference type="PIRSR" id="PIRSR039102-3"/>
    </source>
</evidence>
<dbReference type="GO" id="GO:0008360">
    <property type="term" value="P:regulation of cell shape"/>
    <property type="evidence" value="ECO:0007669"/>
    <property type="project" value="UniProtKB-KW"/>
</dbReference>
<dbReference type="GO" id="GO:0005524">
    <property type="term" value="F:ATP binding"/>
    <property type="evidence" value="ECO:0007669"/>
    <property type="project" value="UniProtKB-UniRule"/>
</dbReference>
<keyword evidence="13 18" id="KW-0464">Manganese</keyword>
<evidence type="ECO:0000256" key="8">
    <source>
        <dbReference type="ARBA" id="ARBA00022741"/>
    </source>
</evidence>
<evidence type="ECO:0000256" key="5">
    <source>
        <dbReference type="ARBA" id="ARBA00022490"/>
    </source>
</evidence>
<dbReference type="GO" id="GO:0008716">
    <property type="term" value="F:D-alanine-D-alanine ligase activity"/>
    <property type="evidence" value="ECO:0007669"/>
    <property type="project" value="UniProtKB-UniRule"/>
</dbReference>
<feature type="binding site" evidence="18">
    <location>
        <position position="247"/>
    </location>
    <ligand>
        <name>Mg(2+)</name>
        <dbReference type="ChEBI" id="CHEBI:18420"/>
        <label>1</label>
    </ligand>
</feature>
<feature type="binding site" evidence="18">
    <location>
        <position position="260"/>
    </location>
    <ligand>
        <name>Mg(2+)</name>
        <dbReference type="ChEBI" id="CHEBI:18420"/>
        <label>1</label>
    </ligand>
</feature>
<dbReference type="HAMAP" id="MF_00047">
    <property type="entry name" value="Dala_Dala_lig"/>
    <property type="match status" value="1"/>
</dbReference>
<dbReference type="PIRSF" id="PIRSF039102">
    <property type="entry name" value="Ddl/VanB"/>
    <property type="match status" value="1"/>
</dbReference>
<comment type="cofactor">
    <cofactor evidence="1">
        <name>Mn(2+)</name>
        <dbReference type="ChEBI" id="CHEBI:29035"/>
    </cofactor>
</comment>
<evidence type="ECO:0000256" key="2">
    <source>
        <dbReference type="ARBA" id="ARBA00004496"/>
    </source>
</evidence>
<dbReference type="FunFam" id="3.30.470.20:FF:000008">
    <property type="entry name" value="D-alanine--D-alanine ligase"/>
    <property type="match status" value="1"/>
</dbReference>
<comment type="caution">
    <text evidence="21">The sequence shown here is derived from an EMBL/GenBank/DDBJ whole genome shotgun (WGS) entry which is preliminary data.</text>
</comment>
<keyword evidence="6 16" id="KW-0436">Ligase</keyword>
<dbReference type="GO" id="GO:0005737">
    <property type="term" value="C:cytoplasm"/>
    <property type="evidence" value="ECO:0007669"/>
    <property type="project" value="UniProtKB-SubCell"/>
</dbReference>
<dbReference type="GO" id="GO:0009252">
    <property type="term" value="P:peptidoglycan biosynthetic process"/>
    <property type="evidence" value="ECO:0007669"/>
    <property type="project" value="UniProtKB-UniRule"/>
</dbReference>
<dbReference type="SUPFAM" id="SSF52440">
    <property type="entry name" value="PreATP-grasp domain"/>
    <property type="match status" value="1"/>
</dbReference>
<dbReference type="PROSITE" id="PS00844">
    <property type="entry name" value="DALA_DALA_LIGASE_2"/>
    <property type="match status" value="1"/>
</dbReference>
<evidence type="ECO:0000256" key="9">
    <source>
        <dbReference type="ARBA" id="ARBA00022840"/>
    </source>
</evidence>
<protein>
    <recommendedName>
        <fullName evidence="4 16">D-alanine--D-alanine ligase</fullName>
        <ecNumber evidence="4 16">6.3.2.4</ecNumber>
    </recommendedName>
    <alternativeName>
        <fullName evidence="16">D-Ala-D-Ala ligase</fullName>
    </alternativeName>
    <alternativeName>
        <fullName evidence="16">D-alanylalanine synthetase</fullName>
    </alternativeName>
</protein>
<evidence type="ECO:0000313" key="22">
    <source>
        <dbReference type="Proteomes" id="UP000297713"/>
    </source>
</evidence>
<proteinExistence type="inferred from homology"/>
<keyword evidence="11 16" id="KW-0133">Cell shape</keyword>
<evidence type="ECO:0000256" key="10">
    <source>
        <dbReference type="ARBA" id="ARBA00022842"/>
    </source>
</evidence>
<dbReference type="UniPathway" id="UPA00219"/>
<dbReference type="Gene3D" id="3.30.470.20">
    <property type="entry name" value="ATP-grasp fold, B domain"/>
    <property type="match status" value="1"/>
</dbReference>
<dbReference type="PROSITE" id="PS50975">
    <property type="entry name" value="ATP_GRASP"/>
    <property type="match status" value="1"/>
</dbReference>
<feature type="binding site" evidence="18">
    <location>
        <position position="262"/>
    </location>
    <ligand>
        <name>Mg(2+)</name>
        <dbReference type="ChEBI" id="CHEBI:18420"/>
        <label>2</label>
    </ligand>
</feature>
<dbReference type="NCBIfam" id="TIGR01205">
    <property type="entry name" value="D_ala_D_alaTIGR"/>
    <property type="match status" value="1"/>
</dbReference>
<feature type="domain" description="ATP-grasp" evidence="20">
    <location>
        <begin position="103"/>
        <end position="293"/>
    </location>
</feature>
<keyword evidence="8 19" id="KW-0547">Nucleotide-binding</keyword>
<comment type="similarity">
    <text evidence="3 16">Belongs to the D-alanine--D-alanine ligase family.</text>
</comment>
<evidence type="ECO:0000256" key="13">
    <source>
        <dbReference type="ARBA" id="ARBA00023211"/>
    </source>
</evidence>
<evidence type="ECO:0000259" key="20">
    <source>
        <dbReference type="PROSITE" id="PS50975"/>
    </source>
</evidence>
<dbReference type="OrthoDB" id="9813261at2"/>
<dbReference type="Gene3D" id="3.40.50.20">
    <property type="match status" value="1"/>
</dbReference>
<keyword evidence="22" id="KW-1185">Reference proteome</keyword>
<evidence type="ECO:0000256" key="14">
    <source>
        <dbReference type="ARBA" id="ARBA00023316"/>
    </source>
</evidence>
<keyword evidence="5 16" id="KW-0963">Cytoplasm</keyword>
<dbReference type="InterPro" id="IPR000291">
    <property type="entry name" value="D-Ala_lig_Van_CS"/>
</dbReference>
<feature type="active site" evidence="17">
    <location>
        <position position="140"/>
    </location>
</feature>
<evidence type="ECO:0000256" key="17">
    <source>
        <dbReference type="PIRSR" id="PIRSR039102-1"/>
    </source>
</evidence>
<comment type="subcellular location">
    <subcellularLocation>
        <location evidence="2 16">Cytoplasm</location>
    </subcellularLocation>
</comment>
<evidence type="ECO:0000256" key="3">
    <source>
        <dbReference type="ARBA" id="ARBA00010871"/>
    </source>
</evidence>
<evidence type="ECO:0000256" key="15">
    <source>
        <dbReference type="ARBA" id="ARBA00047614"/>
    </source>
</evidence>
<dbReference type="InterPro" id="IPR013815">
    <property type="entry name" value="ATP_grasp_subdomain_1"/>
</dbReference>
<evidence type="ECO:0000256" key="12">
    <source>
        <dbReference type="ARBA" id="ARBA00022984"/>
    </source>
</evidence>
<dbReference type="SUPFAM" id="SSF56059">
    <property type="entry name" value="Glutathione synthetase ATP-binding domain-like"/>
    <property type="match status" value="1"/>
</dbReference>
<feature type="active site" evidence="17">
    <location>
        <position position="19"/>
    </location>
</feature>
<comment type="cofactor">
    <cofactor evidence="18">
        <name>Mg(2+)</name>
        <dbReference type="ChEBI" id="CHEBI:18420"/>
    </cofactor>
    <cofactor evidence="18">
        <name>Mn(2+)</name>
        <dbReference type="ChEBI" id="CHEBI:29035"/>
    </cofactor>
    <text evidence="18">Binds 2 magnesium or manganese ions per subunit.</text>
</comment>
<sequence>MNPALPKHITVLKGGPSEEREISLKTAKAVEDALSSLGYEVSSVDVTDEKFEIPKGTEFCFLCIHGSFGEDGQIQRLLMRWGIPFTGSDAASSEKAFDKAWSKILFVQGGIPTPPFCVVGEKEKIPFDPPYVIKPSRQGSSIGIEFVYDINELGLAIKKSSQYDHIVIAEALVKGKELTVGILDDKALPIVEIRPKEGFYDYHHKYTKGASAYFCPAPLSADQTAAVQKTALDAFHVLGCSVYGRVDIILAENGIPWVLEINTIPGMTETSLFPMAAKASGIPFAQLCEKIVEISYFKWKTH</sequence>
<dbReference type="PANTHER" id="PTHR23132">
    <property type="entry name" value="D-ALANINE--D-ALANINE LIGASE"/>
    <property type="match status" value="1"/>
</dbReference>
<comment type="function">
    <text evidence="16">Cell wall formation.</text>
</comment>
<evidence type="ECO:0000256" key="4">
    <source>
        <dbReference type="ARBA" id="ARBA00012216"/>
    </source>
</evidence>
<comment type="catalytic activity">
    <reaction evidence="15 16">
        <text>2 D-alanine + ATP = D-alanyl-D-alanine + ADP + phosphate + H(+)</text>
        <dbReference type="Rhea" id="RHEA:11224"/>
        <dbReference type="ChEBI" id="CHEBI:15378"/>
        <dbReference type="ChEBI" id="CHEBI:30616"/>
        <dbReference type="ChEBI" id="CHEBI:43474"/>
        <dbReference type="ChEBI" id="CHEBI:57416"/>
        <dbReference type="ChEBI" id="CHEBI:57822"/>
        <dbReference type="ChEBI" id="CHEBI:456216"/>
        <dbReference type="EC" id="6.3.2.4"/>
    </reaction>
</comment>
<evidence type="ECO:0000256" key="6">
    <source>
        <dbReference type="ARBA" id="ARBA00022598"/>
    </source>
</evidence>
<feature type="active site" evidence="17">
    <location>
        <position position="271"/>
    </location>
</feature>
<evidence type="ECO:0000256" key="7">
    <source>
        <dbReference type="ARBA" id="ARBA00022723"/>
    </source>
</evidence>
<evidence type="ECO:0000313" key="21">
    <source>
        <dbReference type="EMBL" id="TFE70814.1"/>
    </source>
</evidence>
<keyword evidence="7 18" id="KW-0479">Metal-binding</keyword>